<dbReference type="PROSITE" id="PS51996">
    <property type="entry name" value="TR_MART"/>
    <property type="match status" value="1"/>
</dbReference>
<evidence type="ECO:0000313" key="5">
    <source>
        <dbReference type="Proteomes" id="UP000682733"/>
    </source>
</evidence>
<organism evidence="4 5">
    <name type="scientific">Didymodactylos carnosus</name>
    <dbReference type="NCBI Taxonomy" id="1234261"/>
    <lineage>
        <taxon>Eukaryota</taxon>
        <taxon>Metazoa</taxon>
        <taxon>Spiralia</taxon>
        <taxon>Gnathifera</taxon>
        <taxon>Rotifera</taxon>
        <taxon>Eurotatoria</taxon>
        <taxon>Bdelloidea</taxon>
        <taxon>Philodinida</taxon>
        <taxon>Philodinidae</taxon>
        <taxon>Didymodactylos</taxon>
    </lineage>
</organism>
<sequence length="780" mass="89992">MGCPHGKYSVAKASASFTSITQSVSLSTATQPTSKTIAFLTKSAIARTDRAVIPCENADATQPASSSATTKNAHRSEREDIQNIVEMHTSNNSRRESTVLLHDPSSELLPSDAENTPTRAADERLPLLSRRINLESHQLIWCDLNTPPVTIDILREIIDYTKLFDNIEEARQYIDQPAANISTFLQELKILDEFERTYTADRAIWWYTRNTFLYRLLNTALRQRNVEVVFLFGFYIKDMYDQMKSEHQNMKSKQTNDPVVTVYRGQQIAQVEMQEIEEGDPTTSLFGLEIFNDFHITINSFLSTSLNRSVAQTFLQSALLLNGCVKALLTIKLDTRNLSLPFGDISHLSFFSNEHEILLMIGTILRVRKVIYDNSVQMYLVDIELSYDGALEEEQHQFEKTAAVKYCMNLAVNSFFTATTEQITTIFSQFNQLFPYDNDLIEIIKCHCFGKHYELSQDHKEALANFEKALKTFERCSSDIMTKMNADIIQIHEDMARVYQQYIDDNILANKHYEIILNFYISSIQKTINTKEKLQIIQKILQVYDKKIELSQNENERRENILNAIEYQKLLVNGKEKDNSVENKDIAADYQHLADLQKSISDLEEAARNYERSAEIYITQEQPDYHYITGMYKSICEIYIDEKEDYTAALPYKAKELEFWKKEKIVNPTDTTDDLSYVAICNQEIADIYIKLHQFQRAIEHLLVAKQIYEKSQYIYKKSQIKAILKKISKLESLSPDISFLTNSDISESTESIESNNDSSETRESVETPHIPEYPWNNAD</sequence>
<feature type="region of interest" description="Disordered" evidence="2">
    <location>
        <begin position="57"/>
        <end position="81"/>
    </location>
</feature>
<feature type="compositionally biased region" description="Low complexity" evidence="2">
    <location>
        <begin position="748"/>
        <end position="759"/>
    </location>
</feature>
<gene>
    <name evidence="3" type="ORF">OVA965_LOCUS18604</name>
    <name evidence="4" type="ORF">TMI583_LOCUS18612</name>
</gene>
<evidence type="ECO:0000256" key="2">
    <source>
        <dbReference type="SAM" id="MobiDB-lite"/>
    </source>
</evidence>
<feature type="compositionally biased region" description="Polar residues" evidence="2">
    <location>
        <begin position="59"/>
        <end position="71"/>
    </location>
</feature>
<dbReference type="Gene3D" id="1.25.40.10">
    <property type="entry name" value="Tetratricopeptide repeat domain"/>
    <property type="match status" value="1"/>
</dbReference>
<dbReference type="EMBL" id="CAJNOK010009298">
    <property type="protein sequence ID" value="CAF1086061.1"/>
    <property type="molecule type" value="Genomic_DNA"/>
</dbReference>
<comment type="caution">
    <text evidence="4">The sequence shown here is derived from an EMBL/GenBank/DDBJ whole genome shotgun (WGS) entry which is preliminary data.</text>
</comment>
<evidence type="ECO:0000313" key="3">
    <source>
        <dbReference type="EMBL" id="CAF1086061.1"/>
    </source>
</evidence>
<dbReference type="Gene3D" id="3.90.176.10">
    <property type="entry name" value="Toxin ADP-ribosyltransferase, Chain A, domain 1"/>
    <property type="match status" value="1"/>
</dbReference>
<reference evidence="4" key="1">
    <citation type="submission" date="2021-02" db="EMBL/GenBank/DDBJ databases">
        <authorList>
            <person name="Nowell W R."/>
        </authorList>
    </citation>
    <scope>NUCLEOTIDE SEQUENCE</scope>
</reference>
<dbReference type="SUPFAM" id="SSF48452">
    <property type="entry name" value="TPR-like"/>
    <property type="match status" value="1"/>
</dbReference>
<feature type="coiled-coil region" evidence="1">
    <location>
        <begin position="593"/>
        <end position="620"/>
    </location>
</feature>
<dbReference type="SUPFAM" id="SSF56399">
    <property type="entry name" value="ADP-ribosylation"/>
    <property type="match status" value="1"/>
</dbReference>
<keyword evidence="1" id="KW-0175">Coiled coil</keyword>
<evidence type="ECO:0000256" key="1">
    <source>
        <dbReference type="SAM" id="Coils"/>
    </source>
</evidence>
<dbReference type="InterPro" id="IPR011990">
    <property type="entry name" value="TPR-like_helical_dom_sf"/>
</dbReference>
<accession>A0A8S2KPE5</accession>
<dbReference type="EMBL" id="CAJOBA010009313">
    <property type="protein sequence ID" value="CAF3848440.1"/>
    <property type="molecule type" value="Genomic_DNA"/>
</dbReference>
<protein>
    <submittedName>
        <fullName evidence="4">Uncharacterized protein</fullName>
    </submittedName>
</protein>
<dbReference type="Proteomes" id="UP000682733">
    <property type="component" value="Unassembled WGS sequence"/>
</dbReference>
<evidence type="ECO:0000313" key="4">
    <source>
        <dbReference type="EMBL" id="CAF3848440.1"/>
    </source>
</evidence>
<dbReference type="Proteomes" id="UP000677228">
    <property type="component" value="Unassembled WGS sequence"/>
</dbReference>
<name>A0A8S2KPE5_9BILA</name>
<feature type="region of interest" description="Disordered" evidence="2">
    <location>
        <begin position="748"/>
        <end position="780"/>
    </location>
</feature>
<proteinExistence type="predicted"/>
<dbReference type="AlphaFoldDB" id="A0A8S2KPE5"/>